<evidence type="ECO:0000256" key="1">
    <source>
        <dbReference type="SAM" id="MobiDB-lite"/>
    </source>
</evidence>
<reference evidence="3" key="1">
    <citation type="submission" date="2022-07" db="EMBL/GenBank/DDBJ databases">
        <title>Phylogenomic reconstructions and comparative analyses of Kickxellomycotina fungi.</title>
        <authorList>
            <person name="Reynolds N.K."/>
            <person name="Stajich J.E."/>
            <person name="Barry K."/>
            <person name="Grigoriev I.V."/>
            <person name="Crous P."/>
            <person name="Smith M.E."/>
        </authorList>
    </citation>
    <scope>NUCLEOTIDE SEQUENCE</scope>
    <source>
        <strain evidence="3">NRRL 3115</strain>
    </source>
</reference>
<feature type="domain" description="Rad60/SUMO-like" evidence="2">
    <location>
        <begin position="432"/>
        <end position="498"/>
    </location>
</feature>
<dbReference type="AlphaFoldDB" id="A0A9W8G0N5"/>
<sequence length="503" mass="56370">MSIINSDSEVEEVKALPKLKPRRIVHRPTVTRCVSEGLDSIENSFVEDSDDDADFFVFKRPFNANEEERLFESSENETGVKQANVVHALSDISSDSEVDEVSYLESGVNEKRKHSDENEPESDRRQRSRSVSLTPPPAPLRSHLHQEQSSKAQHIGNASTILPRAAEVDIDAEDSSILVLDSDGETVSRTRKAMQQTRRRDMVDLDPALLAIVQRSGSESPAPTSTRLDTTIGVAAGTPSTPSRTPGGNRLLDKVQVEFQLIFDDFFLGHDVRTNWEQSRWGKIKPSHTKKIPQKLRERVAVVAYTSDTVENSVRAFSDHFPINIMVLDPVLMINGMRIFSTVKLSSLGNKPIHYVDVYPRSVYNRIREKDALEHAKRAVEQEQAMRELEIMRELRKNAVAADVFDGTDGVNEGNNNTFDPLAASSVPDAVRIKIRDKSGKDILLQVANTTVLQTVINSYRKMAGVDEKAKITLEFDDERLDPNDTIGDTEIEDDDMLTAFWS</sequence>
<evidence type="ECO:0000313" key="3">
    <source>
        <dbReference type="EMBL" id="KAJ2668500.1"/>
    </source>
</evidence>
<comment type="caution">
    <text evidence="3">The sequence shown here is derived from an EMBL/GenBank/DDBJ whole genome shotgun (WGS) entry which is preliminary data.</text>
</comment>
<dbReference type="SUPFAM" id="SSF54236">
    <property type="entry name" value="Ubiquitin-like"/>
    <property type="match status" value="1"/>
</dbReference>
<accession>A0A9W8G0N5</accession>
<evidence type="ECO:0000313" key="4">
    <source>
        <dbReference type="Proteomes" id="UP001151518"/>
    </source>
</evidence>
<gene>
    <name evidence="3" type="ORF">GGI25_006436</name>
</gene>
<evidence type="ECO:0000259" key="2">
    <source>
        <dbReference type="Pfam" id="PF11976"/>
    </source>
</evidence>
<name>A0A9W8G0N5_9FUNG</name>
<dbReference type="InterPro" id="IPR022617">
    <property type="entry name" value="Rad60/SUMO-like_dom"/>
</dbReference>
<feature type="compositionally biased region" description="Polar residues" evidence="1">
    <location>
        <begin position="147"/>
        <end position="156"/>
    </location>
</feature>
<dbReference type="Pfam" id="PF11976">
    <property type="entry name" value="Rad60-SLD"/>
    <property type="match status" value="1"/>
</dbReference>
<feature type="region of interest" description="Disordered" evidence="1">
    <location>
        <begin position="91"/>
        <end position="156"/>
    </location>
</feature>
<dbReference type="Proteomes" id="UP001151518">
    <property type="component" value="Unassembled WGS sequence"/>
</dbReference>
<organism evidence="3 4">
    <name type="scientific">Coemansia spiralis</name>
    <dbReference type="NCBI Taxonomy" id="417178"/>
    <lineage>
        <taxon>Eukaryota</taxon>
        <taxon>Fungi</taxon>
        <taxon>Fungi incertae sedis</taxon>
        <taxon>Zoopagomycota</taxon>
        <taxon>Kickxellomycotina</taxon>
        <taxon>Kickxellomycetes</taxon>
        <taxon>Kickxellales</taxon>
        <taxon>Kickxellaceae</taxon>
        <taxon>Coemansia</taxon>
    </lineage>
</organism>
<feature type="compositionally biased region" description="Basic and acidic residues" evidence="1">
    <location>
        <begin position="108"/>
        <end position="125"/>
    </location>
</feature>
<dbReference type="EMBL" id="JANBTW010000196">
    <property type="protein sequence ID" value="KAJ2668500.1"/>
    <property type="molecule type" value="Genomic_DNA"/>
</dbReference>
<dbReference type="OrthoDB" id="3365399at2759"/>
<protein>
    <recommendedName>
        <fullName evidence="2">Rad60/SUMO-like domain-containing protein</fullName>
    </recommendedName>
</protein>
<dbReference type="Gene3D" id="3.10.20.90">
    <property type="entry name" value="Phosphatidylinositol 3-kinase Catalytic Subunit, Chain A, domain 1"/>
    <property type="match status" value="1"/>
</dbReference>
<dbReference type="CDD" id="cd17080">
    <property type="entry name" value="Ubl_SLD2_Esc2_like"/>
    <property type="match status" value="1"/>
</dbReference>
<dbReference type="InterPro" id="IPR029071">
    <property type="entry name" value="Ubiquitin-like_domsf"/>
</dbReference>
<proteinExistence type="predicted"/>